<comment type="caution">
    <text evidence="1">The sequence shown here is derived from an EMBL/GenBank/DDBJ whole genome shotgun (WGS) entry which is preliminary data.</text>
</comment>
<dbReference type="Proteomes" id="UP001054945">
    <property type="component" value="Unassembled WGS sequence"/>
</dbReference>
<sequence>MPKSRYPFYRKRLQFIKLRNPRLTNVCTTKYFNFIQRLNFARVGKLPLIPRIPCCKTSGLSFTDALVRDPVPTLFKQLRIVVPFIYCMGKSFW</sequence>
<dbReference type="AlphaFoldDB" id="A0AAV4N6Q2"/>
<evidence type="ECO:0000313" key="1">
    <source>
        <dbReference type="EMBL" id="GIX80398.1"/>
    </source>
</evidence>
<keyword evidence="2" id="KW-1185">Reference proteome</keyword>
<gene>
    <name evidence="1" type="ORF">CEXT_514151</name>
</gene>
<name>A0AAV4N6Q2_CAEEX</name>
<evidence type="ECO:0008006" key="3">
    <source>
        <dbReference type="Google" id="ProtNLM"/>
    </source>
</evidence>
<reference evidence="1 2" key="1">
    <citation type="submission" date="2021-06" db="EMBL/GenBank/DDBJ databases">
        <title>Caerostris extrusa draft genome.</title>
        <authorList>
            <person name="Kono N."/>
            <person name="Arakawa K."/>
        </authorList>
    </citation>
    <scope>NUCLEOTIDE SEQUENCE [LARGE SCALE GENOMIC DNA]</scope>
</reference>
<protein>
    <recommendedName>
        <fullName evidence="3">Ribosomal protein S14</fullName>
    </recommendedName>
</protein>
<organism evidence="1 2">
    <name type="scientific">Caerostris extrusa</name>
    <name type="common">Bark spider</name>
    <name type="synonym">Caerostris bankana</name>
    <dbReference type="NCBI Taxonomy" id="172846"/>
    <lineage>
        <taxon>Eukaryota</taxon>
        <taxon>Metazoa</taxon>
        <taxon>Ecdysozoa</taxon>
        <taxon>Arthropoda</taxon>
        <taxon>Chelicerata</taxon>
        <taxon>Arachnida</taxon>
        <taxon>Araneae</taxon>
        <taxon>Araneomorphae</taxon>
        <taxon>Entelegynae</taxon>
        <taxon>Araneoidea</taxon>
        <taxon>Araneidae</taxon>
        <taxon>Caerostris</taxon>
    </lineage>
</organism>
<accession>A0AAV4N6Q2</accession>
<proteinExistence type="predicted"/>
<dbReference type="EMBL" id="BPLR01020590">
    <property type="protein sequence ID" value="GIX80398.1"/>
    <property type="molecule type" value="Genomic_DNA"/>
</dbReference>
<evidence type="ECO:0000313" key="2">
    <source>
        <dbReference type="Proteomes" id="UP001054945"/>
    </source>
</evidence>